<feature type="region of interest" description="Disordered" evidence="7">
    <location>
        <begin position="99"/>
        <end position="129"/>
    </location>
</feature>
<name>A0A9N8HQC4_9STRA</name>
<dbReference type="Pfam" id="PF13855">
    <property type="entry name" value="LRR_8"/>
    <property type="match status" value="2"/>
</dbReference>
<reference evidence="9" key="1">
    <citation type="submission" date="2020-06" db="EMBL/GenBank/DDBJ databases">
        <authorList>
            <consortium name="Plant Systems Biology data submission"/>
        </authorList>
    </citation>
    <scope>NUCLEOTIDE SEQUENCE</scope>
    <source>
        <strain evidence="9">D6</strain>
    </source>
</reference>
<dbReference type="SMART" id="SM00364">
    <property type="entry name" value="LRR_BAC"/>
    <property type="match status" value="3"/>
</dbReference>
<dbReference type="InterPro" id="IPR051716">
    <property type="entry name" value="Plant_RL_S/T_kinase"/>
</dbReference>
<dbReference type="GO" id="GO:0016020">
    <property type="term" value="C:membrane"/>
    <property type="evidence" value="ECO:0007669"/>
    <property type="project" value="UniProtKB-SubCell"/>
</dbReference>
<gene>
    <name evidence="9" type="ORF">SEMRO_1180_G249780.2</name>
</gene>
<keyword evidence="6" id="KW-0067">ATP-binding</keyword>
<dbReference type="PROSITE" id="PS51450">
    <property type="entry name" value="LRR"/>
    <property type="match status" value="1"/>
</dbReference>
<evidence type="ECO:0000313" key="10">
    <source>
        <dbReference type="Proteomes" id="UP001153069"/>
    </source>
</evidence>
<comment type="caution">
    <text evidence="9">The sequence shown here is derived from an EMBL/GenBank/DDBJ whole genome shotgun (WGS) entry which is preliminary data.</text>
</comment>
<keyword evidence="3" id="KW-0732">Signal</keyword>
<keyword evidence="2" id="KW-0433">Leucine-rich repeat</keyword>
<dbReference type="SUPFAM" id="SSF52058">
    <property type="entry name" value="L domain-like"/>
    <property type="match status" value="3"/>
</dbReference>
<evidence type="ECO:0000256" key="5">
    <source>
        <dbReference type="ARBA" id="ARBA00022741"/>
    </source>
</evidence>
<dbReference type="GO" id="GO:0005524">
    <property type="term" value="F:ATP binding"/>
    <property type="evidence" value="ECO:0007669"/>
    <property type="project" value="UniProtKB-KW"/>
</dbReference>
<dbReference type="PRINTS" id="PR00019">
    <property type="entry name" value="LEURICHRPT"/>
</dbReference>
<keyword evidence="4" id="KW-0677">Repeat</keyword>
<dbReference type="OrthoDB" id="73067at2759"/>
<evidence type="ECO:0000256" key="1">
    <source>
        <dbReference type="ARBA" id="ARBA00004167"/>
    </source>
</evidence>
<dbReference type="InterPro" id="IPR003591">
    <property type="entry name" value="Leu-rich_rpt_typical-subtyp"/>
</dbReference>
<proteinExistence type="predicted"/>
<evidence type="ECO:0000256" key="8">
    <source>
        <dbReference type="SAM" id="Phobius"/>
    </source>
</evidence>
<keyword evidence="8" id="KW-1133">Transmembrane helix</keyword>
<dbReference type="InterPro" id="IPR032675">
    <property type="entry name" value="LRR_dom_sf"/>
</dbReference>
<evidence type="ECO:0000256" key="6">
    <source>
        <dbReference type="ARBA" id="ARBA00022840"/>
    </source>
</evidence>
<feature type="compositionally biased region" description="Pro residues" evidence="7">
    <location>
        <begin position="105"/>
        <end position="116"/>
    </location>
</feature>
<keyword evidence="10" id="KW-1185">Reference proteome</keyword>
<dbReference type="FunFam" id="3.80.10.10:FF:000383">
    <property type="entry name" value="Leucine-rich repeat receptor protein kinase EMS1"/>
    <property type="match status" value="1"/>
</dbReference>
<dbReference type="Proteomes" id="UP001153069">
    <property type="component" value="Unassembled WGS sequence"/>
</dbReference>
<keyword evidence="8" id="KW-0812">Transmembrane</keyword>
<dbReference type="SMART" id="SM00369">
    <property type="entry name" value="LRR_TYP"/>
    <property type="match status" value="9"/>
</dbReference>
<accession>A0A9N8HQC4</accession>
<dbReference type="InterPro" id="IPR001611">
    <property type="entry name" value="Leu-rich_rpt"/>
</dbReference>
<dbReference type="PANTHER" id="PTHR48053:SF71">
    <property type="entry name" value="LEUCINE RICH REPEAT FAMILY PROTEIN, EXPRESSED"/>
    <property type="match status" value="1"/>
</dbReference>
<dbReference type="EMBL" id="CAICTM010001178">
    <property type="protein sequence ID" value="CAB9521277.1"/>
    <property type="molecule type" value="Genomic_DNA"/>
</dbReference>
<dbReference type="Pfam" id="PF00560">
    <property type="entry name" value="LRR_1"/>
    <property type="match status" value="5"/>
</dbReference>
<organism evidence="9 10">
    <name type="scientific">Seminavis robusta</name>
    <dbReference type="NCBI Taxonomy" id="568900"/>
    <lineage>
        <taxon>Eukaryota</taxon>
        <taxon>Sar</taxon>
        <taxon>Stramenopiles</taxon>
        <taxon>Ochrophyta</taxon>
        <taxon>Bacillariophyta</taxon>
        <taxon>Bacillariophyceae</taxon>
        <taxon>Bacillariophycidae</taxon>
        <taxon>Naviculales</taxon>
        <taxon>Naviculaceae</taxon>
        <taxon>Seminavis</taxon>
    </lineage>
</organism>
<evidence type="ECO:0000313" key="9">
    <source>
        <dbReference type="EMBL" id="CAB9521277.1"/>
    </source>
</evidence>
<dbReference type="PANTHER" id="PTHR48053">
    <property type="entry name" value="LEUCINE RICH REPEAT FAMILY PROTEIN, EXPRESSED"/>
    <property type="match status" value="1"/>
</dbReference>
<evidence type="ECO:0000256" key="2">
    <source>
        <dbReference type="ARBA" id="ARBA00022614"/>
    </source>
</evidence>
<keyword evidence="5" id="KW-0547">Nucleotide-binding</keyword>
<evidence type="ECO:0000256" key="4">
    <source>
        <dbReference type="ARBA" id="ARBA00022737"/>
    </source>
</evidence>
<feature type="compositionally biased region" description="Low complexity" evidence="7">
    <location>
        <begin position="117"/>
        <end position="129"/>
    </location>
</feature>
<evidence type="ECO:0000256" key="3">
    <source>
        <dbReference type="ARBA" id="ARBA00022729"/>
    </source>
</evidence>
<dbReference type="Gene3D" id="3.80.10.10">
    <property type="entry name" value="Ribonuclease Inhibitor"/>
    <property type="match status" value="3"/>
</dbReference>
<sequence>MNDRREARHILKATLDPSSAELVGAFPQAGAQQAEVEAIQQATPAEPSENDRTQTNEWWKNVPMLRGMERQDILCGSLILCLVCVFTVVLAVALSVNSNNEDVPTPNPTPPNPPTTAPSESPTSAPSFAPSLQPTTISAGFVASVLPEYMLSTIRKYPNSAQSKAFSFVVEDPSLLNYPVWRVLQRFGLAAFYHATGGDNWNNNSGWLQYEIHECQWYLQAHPGTNLSSPCENFNQHNQSEDGEYEYRHLWLRDNGLHGSLPPELFLASSLTSMDLDMNSTTGERKMPSEIGLCTNLQSVYLGNLNLQSIPTEVLRLSSLSFLSLRNNRYHSPFPFNHFSSGSLTHLDLSGNRLEIIPSTIGQMRNLESLDLSVNRLKEAIPSAVGQLTALKELSLQSNLLTAPLPSETGLFTNLERLLLKDNQLSGTIPIELETLATAGNLTSLELENNLFHGTIPEGLCPSLSQAFQSDCDLLLCGCGCNCSGIEAISIMLPSQTISQIKYFPDSPQAKAFQYVNGDPSASTYPTWRILQRFALVTFYHATGGDSWIEKTGWLQYEIDECQWYQEHTTPCDQNSGTFKHFLIQSNNLQGSIPPELFLLSSLKTISLGFSSDLLSVPVPGEIERCTELESVSLSGMRLSNLPDPITRLPSLADLGLKDNNLEVIPENLLFLAGHLKSLDLSHNSIAASSSILGQLTSLESLDLSSNALVGAVPVELLALATSETLTSLWLDNNDLSGSVPEELCPALSLDCIGSGNEFLCGCNCVCTGINASALPRETVRDIKNPASPQGMAFRWVKEDPLLSAYSAWHIFQRFVLASVYYGADGGSWKNNSGWLQYDIDDCQWHQDHAAPCDGNGRYQHLWLQDNNLRALAPEVFLLTTLRSIHLDFVEPAYLDRIPRENIALLTNLELLSLTGIDIIGDIPDEIGLVTSLRHLSLQNCRLEGLPLILRILKPIAGNLKSLDLSRNWMNVLDSSGIQRFTKVESLDLSHNSLFGTIPDGIISLVTAGSLKTLHLDNNRLEGTVPELLCSLGPTNFTFDCDVFLCGCDCSCN</sequence>
<feature type="transmembrane region" description="Helical" evidence="8">
    <location>
        <begin position="73"/>
        <end position="96"/>
    </location>
</feature>
<protein>
    <submittedName>
        <fullName evidence="9">Uncharacterized protein</fullName>
    </submittedName>
</protein>
<keyword evidence="8" id="KW-0472">Membrane</keyword>
<evidence type="ECO:0000256" key="7">
    <source>
        <dbReference type="SAM" id="MobiDB-lite"/>
    </source>
</evidence>
<dbReference type="AlphaFoldDB" id="A0A9N8HQC4"/>
<comment type="subcellular location">
    <subcellularLocation>
        <location evidence="1">Membrane</location>
        <topology evidence="1">Single-pass membrane protein</topology>
    </subcellularLocation>
</comment>